<name>A0ACD3V9J9_9BRAD</name>
<evidence type="ECO:0000313" key="1">
    <source>
        <dbReference type="EMBL" id="UGY03074.1"/>
    </source>
</evidence>
<sequence length="98" mass="10753">MLVLLRVAVRFAFESVENQIAPHIGLKLLQKLRALDIEEWHTVLRNGGRADGKGGIAPRTIGHAHRALGKALRDATKNEIVIKNVAAIESAPKSTTRR</sequence>
<organism evidence="1 2">
    <name type="scientific">Bradyrhizobium quebecense</name>
    <dbReference type="NCBI Taxonomy" id="2748629"/>
    <lineage>
        <taxon>Bacteria</taxon>
        <taxon>Pseudomonadati</taxon>
        <taxon>Pseudomonadota</taxon>
        <taxon>Alphaproteobacteria</taxon>
        <taxon>Hyphomicrobiales</taxon>
        <taxon>Nitrobacteraceae</taxon>
        <taxon>Bradyrhizobium</taxon>
    </lineage>
</organism>
<dbReference type="Proteomes" id="UP000692816">
    <property type="component" value="Chromosome"/>
</dbReference>
<keyword evidence="2" id="KW-1185">Reference proteome</keyword>
<accession>A0ACD3V9J9</accession>
<dbReference type="EMBL" id="CP088282">
    <property type="protein sequence ID" value="UGY03074.1"/>
    <property type="molecule type" value="Genomic_DNA"/>
</dbReference>
<evidence type="ECO:0000313" key="2">
    <source>
        <dbReference type="Proteomes" id="UP000692816"/>
    </source>
</evidence>
<protein>
    <submittedName>
        <fullName evidence="1">Uncharacterized protein</fullName>
    </submittedName>
</protein>
<reference evidence="1 2" key="1">
    <citation type="journal article" date="2021" name="Int. J. Syst. Evol. Microbiol.">
        <title>Bradyrhizobium septentrionale sp. nov. (sv. septentrionale) and Bradyrhizobium quebecense sp. nov. (sv. septentrionale) associated with legumes native to Canada possess rearranged symbiosis genes and numerous insertion sequences.</title>
        <authorList>
            <person name="Bromfield E.S.P."/>
            <person name="Cloutier S."/>
        </authorList>
    </citation>
    <scope>NUCLEOTIDE SEQUENCE [LARGE SCALE GENOMIC DNA]</scope>
    <source>
        <strain evidence="1 2">12S5</strain>
    </source>
</reference>
<gene>
    <name evidence="1" type="ORF">J4P68_0039500</name>
</gene>
<proteinExistence type="predicted"/>